<dbReference type="AlphaFoldDB" id="A0A413V050"/>
<proteinExistence type="predicted"/>
<dbReference type="InterPro" id="IPR001387">
    <property type="entry name" value="Cro/C1-type_HTH"/>
</dbReference>
<keyword evidence="3" id="KW-0804">Transcription</keyword>
<dbReference type="PANTHER" id="PTHR40661:SF1">
    <property type="entry name" value="HTH CRO_C1-TYPE DOMAIN-CONTAINING PROTEIN"/>
    <property type="match status" value="1"/>
</dbReference>
<protein>
    <recommendedName>
        <fullName evidence="4">HTH cro/C1-type domain-containing protein</fullName>
    </recommendedName>
</protein>
<evidence type="ECO:0000259" key="4">
    <source>
        <dbReference type="PROSITE" id="PS50943"/>
    </source>
</evidence>
<dbReference type="Gene3D" id="2.10.109.10">
    <property type="entry name" value="Umud Fragment, subunit A"/>
    <property type="match status" value="1"/>
</dbReference>
<evidence type="ECO:0000256" key="3">
    <source>
        <dbReference type="ARBA" id="ARBA00023163"/>
    </source>
</evidence>
<evidence type="ECO:0000313" key="6">
    <source>
        <dbReference type="Proteomes" id="UP000283482"/>
    </source>
</evidence>
<dbReference type="PROSITE" id="PS50943">
    <property type="entry name" value="HTH_CROC1"/>
    <property type="match status" value="1"/>
</dbReference>
<dbReference type="InterPro" id="IPR036286">
    <property type="entry name" value="LexA/Signal_pep-like_sf"/>
</dbReference>
<dbReference type="PANTHER" id="PTHR40661">
    <property type="match status" value="1"/>
</dbReference>
<sequence length="236" mass="27159">MEAWERVELIIEKEGLNKNSFSKAIGISNNVTITRIINEHRTPSRATCEKIVSAFPIYNLEWLLTGEGDMLTDTQSQTFHSNARQVDDLSYMNVPVIHIKAQCGYLAGYGDAEYIDTLPTMPVIVDQTYHGKYRIFEAEGDSMDDDSRNSICDGDKLLCREVRRDLWLPKLHINDWYFVIVHRTKGISIKQITAQDDYGNITCHSLNELFNDYTVNLDDVVEIYNVIKVVERSMRL</sequence>
<keyword evidence="2" id="KW-0238">DNA-binding</keyword>
<dbReference type="Proteomes" id="UP000283482">
    <property type="component" value="Unassembled WGS sequence"/>
</dbReference>
<accession>A0A413V050</accession>
<dbReference type="GO" id="GO:0003677">
    <property type="term" value="F:DNA binding"/>
    <property type="evidence" value="ECO:0007669"/>
    <property type="project" value="UniProtKB-KW"/>
</dbReference>
<gene>
    <name evidence="5" type="ORF">DW889_12660</name>
</gene>
<dbReference type="CDD" id="cd00093">
    <property type="entry name" value="HTH_XRE"/>
    <property type="match status" value="1"/>
</dbReference>
<dbReference type="InterPro" id="IPR010982">
    <property type="entry name" value="Lambda_DNA-bd_dom_sf"/>
</dbReference>
<evidence type="ECO:0000313" key="5">
    <source>
        <dbReference type="EMBL" id="RHB26893.1"/>
    </source>
</evidence>
<dbReference type="SUPFAM" id="SSF51306">
    <property type="entry name" value="LexA/Signal peptidase"/>
    <property type="match status" value="1"/>
</dbReference>
<reference evidence="5 6" key="1">
    <citation type="submission" date="2018-08" db="EMBL/GenBank/DDBJ databases">
        <title>A genome reference for cultivated species of the human gut microbiota.</title>
        <authorList>
            <person name="Zou Y."/>
            <person name="Xue W."/>
            <person name="Luo G."/>
        </authorList>
    </citation>
    <scope>NUCLEOTIDE SEQUENCE [LARGE SCALE GENOMIC DNA]</scope>
    <source>
        <strain evidence="5 6">AM40-34</strain>
    </source>
</reference>
<dbReference type="RefSeq" id="WP_117907431.1">
    <property type="nucleotide sequence ID" value="NZ_QSGN01000034.1"/>
</dbReference>
<keyword evidence="1" id="KW-0805">Transcription regulation</keyword>
<comment type="caution">
    <text evidence="5">The sequence shown here is derived from an EMBL/GenBank/DDBJ whole genome shotgun (WGS) entry which is preliminary data.</text>
</comment>
<dbReference type="EMBL" id="QSGN01000034">
    <property type="protein sequence ID" value="RHB26893.1"/>
    <property type="molecule type" value="Genomic_DNA"/>
</dbReference>
<dbReference type="Gene3D" id="1.10.260.40">
    <property type="entry name" value="lambda repressor-like DNA-binding domains"/>
    <property type="match status" value="1"/>
</dbReference>
<feature type="domain" description="HTH cro/C1-type" evidence="4">
    <location>
        <begin position="7"/>
        <end position="63"/>
    </location>
</feature>
<evidence type="ECO:0000256" key="1">
    <source>
        <dbReference type="ARBA" id="ARBA00023015"/>
    </source>
</evidence>
<name>A0A413V050_BACSE</name>
<organism evidence="5 6">
    <name type="scientific">Bacteroides stercoris</name>
    <dbReference type="NCBI Taxonomy" id="46506"/>
    <lineage>
        <taxon>Bacteria</taxon>
        <taxon>Pseudomonadati</taxon>
        <taxon>Bacteroidota</taxon>
        <taxon>Bacteroidia</taxon>
        <taxon>Bacteroidales</taxon>
        <taxon>Bacteroidaceae</taxon>
        <taxon>Bacteroides</taxon>
    </lineage>
</organism>
<evidence type="ECO:0000256" key="2">
    <source>
        <dbReference type="ARBA" id="ARBA00023125"/>
    </source>
</evidence>